<reference evidence="1" key="1">
    <citation type="journal article" date="2020" name="Nature">
        <title>Giant virus diversity and host interactions through global metagenomics.</title>
        <authorList>
            <person name="Schulz F."/>
            <person name="Roux S."/>
            <person name="Paez-Espino D."/>
            <person name="Jungbluth S."/>
            <person name="Walsh D.A."/>
            <person name="Denef V.J."/>
            <person name="McMahon K.D."/>
            <person name="Konstantinidis K.T."/>
            <person name="Eloe-Fadrosh E.A."/>
            <person name="Kyrpides N.C."/>
            <person name="Woyke T."/>
        </authorList>
    </citation>
    <scope>NUCLEOTIDE SEQUENCE</scope>
    <source>
        <strain evidence="1">GVMAG-S-1102244-55</strain>
    </source>
</reference>
<dbReference type="AlphaFoldDB" id="A0A6C0KE31"/>
<name>A0A6C0KE31_9ZZZZ</name>
<sequence>MVFSDLIQTITSALDNSSTKNIKKHNSKPINELQQGMLLLQKRRNDIHKLSKRPLMESMSSSMKTWTDAENKLKNVSKTELDELQKMEVDFNKDLTAYSQEYKNFMENYYKAVQQVEKCKADCLTKYPPGSPAESFNKQACAAGCDLKGPYVSKCEDTFTKSRIDGADCATATAGKCIDGVVQLTADTYVDDIGRADSNNVTIRKGCCVCGGGGGGPPSTKIRGKTIKSCDKMPAAFGYTGGDGAYIKNTCLTAPIASPQSNANLYKQYEKLTSNNKDLITKAEKIFEKINKFNSLNGQLDTTMKSQRDELQDNLDEYSTVYLKLQNAKKYGNVTMDAQVEDIDLKENNQLFQLGIWGSLAILLVLVTLDKLQK</sequence>
<organism evidence="1">
    <name type="scientific">viral metagenome</name>
    <dbReference type="NCBI Taxonomy" id="1070528"/>
    <lineage>
        <taxon>unclassified sequences</taxon>
        <taxon>metagenomes</taxon>
        <taxon>organismal metagenomes</taxon>
    </lineage>
</organism>
<proteinExistence type="predicted"/>
<evidence type="ECO:0000313" key="1">
    <source>
        <dbReference type="EMBL" id="QHU14960.1"/>
    </source>
</evidence>
<accession>A0A6C0KE31</accession>
<dbReference type="EMBL" id="MN740847">
    <property type="protein sequence ID" value="QHU14960.1"/>
    <property type="molecule type" value="Genomic_DNA"/>
</dbReference>
<protein>
    <submittedName>
        <fullName evidence="1">Uncharacterized protein</fullName>
    </submittedName>
</protein>